<protein>
    <recommendedName>
        <fullName evidence="2">site-specific DNA-methyltransferase (adenine-specific)</fullName>
        <ecNumber evidence="2">2.1.1.72</ecNumber>
    </recommendedName>
</protein>
<evidence type="ECO:0000256" key="4">
    <source>
        <dbReference type="ARBA" id="ARBA00022679"/>
    </source>
</evidence>
<dbReference type="PROSITE" id="PS00092">
    <property type="entry name" value="N6_MTASE"/>
    <property type="match status" value="1"/>
</dbReference>
<keyword evidence="3" id="KW-0489">Methyltransferase</keyword>
<dbReference type="Gene3D" id="1.10.1020.10">
    <property type="entry name" value="Adenine-specific Methyltransferase, Domain 2"/>
    <property type="match status" value="1"/>
</dbReference>
<dbReference type="EMBL" id="MN738961">
    <property type="protein sequence ID" value="QHT33266.1"/>
    <property type="molecule type" value="Genomic_DNA"/>
</dbReference>
<dbReference type="NCBIfam" id="TIGR00571">
    <property type="entry name" value="dam"/>
    <property type="match status" value="1"/>
</dbReference>
<dbReference type="InterPro" id="IPR023095">
    <property type="entry name" value="Ade_MeTrfase_dom_2"/>
</dbReference>
<organism evidence="7">
    <name type="scientific">viral metagenome</name>
    <dbReference type="NCBI Taxonomy" id="1070528"/>
    <lineage>
        <taxon>unclassified sequences</taxon>
        <taxon>metagenomes</taxon>
        <taxon>organismal metagenomes</taxon>
    </lineage>
</organism>
<evidence type="ECO:0000256" key="2">
    <source>
        <dbReference type="ARBA" id="ARBA00011900"/>
    </source>
</evidence>
<comment type="similarity">
    <text evidence="1">Belongs to the N(4)/N(6)-methyltransferase family.</text>
</comment>
<keyword evidence="5" id="KW-0949">S-adenosyl-L-methionine</keyword>
<evidence type="ECO:0000256" key="6">
    <source>
        <dbReference type="ARBA" id="ARBA00047942"/>
    </source>
</evidence>
<dbReference type="InterPro" id="IPR029063">
    <property type="entry name" value="SAM-dependent_MTases_sf"/>
</dbReference>
<dbReference type="InterPro" id="IPR002052">
    <property type="entry name" value="DNA_methylase_N6_adenine_CS"/>
</dbReference>
<proteinExistence type="inferred from homology"/>
<dbReference type="GO" id="GO:0009007">
    <property type="term" value="F:site-specific DNA-methyltransferase (adenine-specific) activity"/>
    <property type="evidence" value="ECO:0007669"/>
    <property type="project" value="UniProtKB-EC"/>
</dbReference>
<dbReference type="GO" id="GO:0006298">
    <property type="term" value="P:mismatch repair"/>
    <property type="evidence" value="ECO:0007669"/>
    <property type="project" value="TreeGrafter"/>
</dbReference>
<dbReference type="Pfam" id="PF02086">
    <property type="entry name" value="MethyltransfD12"/>
    <property type="match status" value="1"/>
</dbReference>
<reference evidence="7" key="1">
    <citation type="journal article" date="2020" name="Nature">
        <title>Giant virus diversity and host interactions through global metagenomics.</title>
        <authorList>
            <person name="Schulz F."/>
            <person name="Roux S."/>
            <person name="Paez-Espino D."/>
            <person name="Jungbluth S."/>
            <person name="Walsh D.A."/>
            <person name="Denef V.J."/>
            <person name="McMahon K.D."/>
            <person name="Konstantinidis K.T."/>
            <person name="Eloe-Fadrosh E.A."/>
            <person name="Kyrpides N.C."/>
            <person name="Woyke T."/>
        </authorList>
    </citation>
    <scope>NUCLEOTIDE SEQUENCE</scope>
    <source>
        <strain evidence="7">GVMAG-M-3300009161-34</strain>
    </source>
</reference>
<dbReference type="PANTHER" id="PTHR30481">
    <property type="entry name" value="DNA ADENINE METHYLASE"/>
    <property type="match status" value="1"/>
</dbReference>
<evidence type="ECO:0000313" key="7">
    <source>
        <dbReference type="EMBL" id="QHT33266.1"/>
    </source>
</evidence>
<dbReference type="SUPFAM" id="SSF53335">
    <property type="entry name" value="S-adenosyl-L-methionine-dependent methyltransferases"/>
    <property type="match status" value="1"/>
</dbReference>
<sequence>MSTSTPIPIPIPKPVLKWVGGKTQILDEVLSLFPTKMKNYHEPFLGGGSVLIGLLTYINTGKIKLTGKIYTSDLNSNLIGFYKNIQMHPDDVIAECKILVGEYSKIAGTEVNRKASNIEEASTSQESYYFWVRSLFNAMSKEEKTTPRASAMLLFMNKTCFRGVYREGPNGFNVPFGNYKNPSIIDEEHIMKISALIKNVVFTAESYAESLAPAQTRVKKGDFIYLDPPYAPESGTSFVGYTNDGFNIDNHNALFKMCNEMTEKGVKILMSNADVKLVKDAFPAPKYNTRIISCRRAIHSKEPDKRTNEVLITN</sequence>
<dbReference type="EC" id="2.1.1.72" evidence="2"/>
<evidence type="ECO:0000256" key="1">
    <source>
        <dbReference type="ARBA" id="ARBA00006594"/>
    </source>
</evidence>
<evidence type="ECO:0000256" key="5">
    <source>
        <dbReference type="ARBA" id="ARBA00022691"/>
    </source>
</evidence>
<dbReference type="InterPro" id="IPR012327">
    <property type="entry name" value="MeTrfase_D12"/>
</dbReference>
<dbReference type="GO" id="GO:0043565">
    <property type="term" value="F:sequence-specific DNA binding"/>
    <property type="evidence" value="ECO:0007669"/>
    <property type="project" value="TreeGrafter"/>
</dbReference>
<dbReference type="AlphaFoldDB" id="A0A6C0EVQ9"/>
<dbReference type="InterPro" id="IPR012263">
    <property type="entry name" value="M_m6A_EcoRV"/>
</dbReference>
<dbReference type="GO" id="GO:0032259">
    <property type="term" value="P:methylation"/>
    <property type="evidence" value="ECO:0007669"/>
    <property type="project" value="UniProtKB-KW"/>
</dbReference>
<name>A0A6C0EVQ9_9ZZZZ</name>
<comment type="catalytic activity">
    <reaction evidence="6">
        <text>a 2'-deoxyadenosine in DNA + S-adenosyl-L-methionine = an N(6)-methyl-2'-deoxyadenosine in DNA + S-adenosyl-L-homocysteine + H(+)</text>
        <dbReference type="Rhea" id="RHEA:15197"/>
        <dbReference type="Rhea" id="RHEA-COMP:12418"/>
        <dbReference type="Rhea" id="RHEA-COMP:12419"/>
        <dbReference type="ChEBI" id="CHEBI:15378"/>
        <dbReference type="ChEBI" id="CHEBI:57856"/>
        <dbReference type="ChEBI" id="CHEBI:59789"/>
        <dbReference type="ChEBI" id="CHEBI:90615"/>
        <dbReference type="ChEBI" id="CHEBI:90616"/>
        <dbReference type="EC" id="2.1.1.72"/>
    </reaction>
</comment>
<keyword evidence="4" id="KW-0808">Transferase</keyword>
<evidence type="ECO:0000256" key="3">
    <source>
        <dbReference type="ARBA" id="ARBA00022603"/>
    </source>
</evidence>
<accession>A0A6C0EVQ9</accession>
<dbReference type="Gene3D" id="3.40.50.150">
    <property type="entry name" value="Vaccinia Virus protein VP39"/>
    <property type="match status" value="1"/>
</dbReference>
<dbReference type="PANTHER" id="PTHR30481:SF3">
    <property type="entry name" value="DNA ADENINE METHYLASE"/>
    <property type="match status" value="1"/>
</dbReference>
<dbReference type="PRINTS" id="PR00505">
    <property type="entry name" value="D12N6MTFRASE"/>
</dbReference>
<dbReference type="GO" id="GO:0009307">
    <property type="term" value="P:DNA restriction-modification system"/>
    <property type="evidence" value="ECO:0007669"/>
    <property type="project" value="InterPro"/>
</dbReference>
<dbReference type="PIRSF" id="PIRSF000398">
    <property type="entry name" value="M_m6A_EcoRV"/>
    <property type="match status" value="1"/>
</dbReference>
<dbReference type="GO" id="GO:1904047">
    <property type="term" value="F:S-adenosyl-L-methionine binding"/>
    <property type="evidence" value="ECO:0007669"/>
    <property type="project" value="TreeGrafter"/>
</dbReference>